<reference evidence="4" key="1">
    <citation type="journal article" date="2014" name="Nat. Commun.">
        <title>The emerging biofuel crop Camelina sativa retains a highly undifferentiated hexaploid genome structure.</title>
        <authorList>
            <person name="Kagale S."/>
            <person name="Koh C."/>
            <person name="Nixon J."/>
            <person name="Bollina V."/>
            <person name="Clarke W.E."/>
            <person name="Tuteja R."/>
            <person name="Spillane C."/>
            <person name="Robinson S.J."/>
            <person name="Links M.G."/>
            <person name="Clarke C."/>
            <person name="Higgins E.E."/>
            <person name="Huebert T."/>
            <person name="Sharpe A.G."/>
            <person name="Parkin I.A."/>
        </authorList>
    </citation>
    <scope>NUCLEOTIDE SEQUENCE [LARGE SCALE GENOMIC DNA]</scope>
    <source>
        <strain evidence="4">cv. DH55</strain>
    </source>
</reference>
<evidence type="ECO:0000313" key="5">
    <source>
        <dbReference type="RefSeq" id="XP_010439644.1"/>
    </source>
</evidence>
<evidence type="ECO:0000256" key="1">
    <source>
        <dbReference type="ARBA" id="ARBA00023027"/>
    </source>
</evidence>
<sequence>MKMPAFRRRPRPQIFISFQGNDDDLRKGFVSHVVKALKDARVNVFLDSDDRWERRGPHHHDHLFFRRIEKSELALVIFSDKYAESKQCLNELNKIHERVTEEELMVIPIFYKVNIEEVINLEGRFGKCFEETMMTQGRQNHQLTHHIMGCLRSIARKPGFTSGYYSNDSDLVEAIIQGIKKKIPYISAKQTIGEEVLAELLSASVVAALCFYFIPIAVFSDLGFFISPRWYLAVLLLFVVRHSLRLIQS</sequence>
<reference evidence="5" key="2">
    <citation type="submission" date="2025-08" db="UniProtKB">
        <authorList>
            <consortium name="RefSeq"/>
        </authorList>
    </citation>
    <scope>IDENTIFICATION</scope>
    <source>
        <tissue evidence="5">Leaf</tissue>
    </source>
</reference>
<dbReference type="Gene3D" id="3.40.50.10140">
    <property type="entry name" value="Toll/interleukin-1 receptor homology (TIR) domain"/>
    <property type="match status" value="1"/>
</dbReference>
<gene>
    <name evidence="5" type="primary">LOC104723049</name>
</gene>
<feature type="transmembrane region" description="Helical" evidence="2">
    <location>
        <begin position="230"/>
        <end position="247"/>
    </location>
</feature>
<dbReference type="GeneID" id="104723049"/>
<name>A0ABM0UDP4_CAMSA</name>
<evidence type="ECO:0000259" key="3">
    <source>
        <dbReference type="PROSITE" id="PS50104"/>
    </source>
</evidence>
<dbReference type="SUPFAM" id="SSF52200">
    <property type="entry name" value="Toll/Interleukin receptor TIR domain"/>
    <property type="match status" value="1"/>
</dbReference>
<keyword evidence="2" id="KW-1133">Transmembrane helix</keyword>
<keyword evidence="2" id="KW-0812">Transmembrane</keyword>
<dbReference type="PANTHER" id="PTHR32009">
    <property type="entry name" value="TMV RESISTANCE PROTEIN N-LIKE"/>
    <property type="match status" value="1"/>
</dbReference>
<keyword evidence="2" id="KW-0472">Membrane</keyword>
<dbReference type="InterPro" id="IPR035897">
    <property type="entry name" value="Toll_tir_struct_dom_sf"/>
</dbReference>
<feature type="transmembrane region" description="Helical" evidence="2">
    <location>
        <begin position="196"/>
        <end position="218"/>
    </location>
</feature>
<dbReference type="Proteomes" id="UP000694864">
    <property type="component" value="Chromosome 11"/>
</dbReference>
<dbReference type="PROSITE" id="PS50104">
    <property type="entry name" value="TIR"/>
    <property type="match status" value="1"/>
</dbReference>
<dbReference type="Pfam" id="PF01582">
    <property type="entry name" value="TIR"/>
    <property type="match status" value="1"/>
</dbReference>
<evidence type="ECO:0000256" key="2">
    <source>
        <dbReference type="SAM" id="Phobius"/>
    </source>
</evidence>
<proteinExistence type="predicted"/>
<evidence type="ECO:0000313" key="4">
    <source>
        <dbReference type="Proteomes" id="UP000694864"/>
    </source>
</evidence>
<dbReference type="PANTHER" id="PTHR32009:SF83">
    <property type="entry name" value="TOLL-INTERLEUKIN-RESISTANCE (TIR) DOMAIN FAMILY PROTEIN"/>
    <property type="match status" value="1"/>
</dbReference>
<dbReference type="SMART" id="SM00255">
    <property type="entry name" value="TIR"/>
    <property type="match status" value="1"/>
</dbReference>
<dbReference type="RefSeq" id="XP_010439644.1">
    <property type="nucleotide sequence ID" value="XM_010441342.1"/>
</dbReference>
<keyword evidence="4" id="KW-1185">Reference proteome</keyword>
<accession>A0ABM0UDP4</accession>
<feature type="domain" description="TIR" evidence="3">
    <location>
        <begin position="10"/>
        <end position="183"/>
    </location>
</feature>
<protein>
    <submittedName>
        <fullName evidence="5">Protein PHLOEM PROTEIN 2-LIKE A5-like</fullName>
    </submittedName>
</protein>
<keyword evidence="1" id="KW-0520">NAD</keyword>
<dbReference type="InterPro" id="IPR000157">
    <property type="entry name" value="TIR_dom"/>
</dbReference>
<organism evidence="4 5">
    <name type="scientific">Camelina sativa</name>
    <name type="common">False flax</name>
    <name type="synonym">Myagrum sativum</name>
    <dbReference type="NCBI Taxonomy" id="90675"/>
    <lineage>
        <taxon>Eukaryota</taxon>
        <taxon>Viridiplantae</taxon>
        <taxon>Streptophyta</taxon>
        <taxon>Embryophyta</taxon>
        <taxon>Tracheophyta</taxon>
        <taxon>Spermatophyta</taxon>
        <taxon>Magnoliopsida</taxon>
        <taxon>eudicotyledons</taxon>
        <taxon>Gunneridae</taxon>
        <taxon>Pentapetalae</taxon>
        <taxon>rosids</taxon>
        <taxon>malvids</taxon>
        <taxon>Brassicales</taxon>
        <taxon>Brassicaceae</taxon>
        <taxon>Camelineae</taxon>
        <taxon>Camelina</taxon>
    </lineage>
</organism>